<dbReference type="Gene3D" id="3.40.50.150">
    <property type="entry name" value="Vaccinia Virus protein VP39"/>
    <property type="match status" value="1"/>
</dbReference>
<dbReference type="EC" id="2.1.1.205" evidence="9"/>
<dbReference type="GO" id="GO:0106340">
    <property type="term" value="F:tRNA (guanosine(34)-2'-O)-methyltransferase activity"/>
    <property type="evidence" value="ECO:0007669"/>
    <property type="project" value="UniProtKB-ARBA"/>
</dbReference>
<protein>
    <recommendedName>
        <fullName evidence="9">Putative tRNA (cytidine(32)/guanosine(34)-2'-O)-methyltransferase</fullName>
        <ecNumber evidence="9">2.1.1.205</ecNumber>
    </recommendedName>
    <alternativeName>
        <fullName evidence="9">2'-O-ribose RNA methyltransferase TRM7 homolog</fullName>
    </alternativeName>
</protein>
<dbReference type="GO" id="GO:0005634">
    <property type="term" value="C:nucleus"/>
    <property type="evidence" value="ECO:0007669"/>
    <property type="project" value="UniProtKB-SubCell"/>
</dbReference>
<feature type="binding site" evidence="9">
    <location>
        <position position="95"/>
    </location>
    <ligand>
        <name>S-adenosyl-L-methionine</name>
        <dbReference type="ChEBI" id="CHEBI:59789"/>
    </ligand>
</feature>
<dbReference type="PANTHER" id="PTHR10920">
    <property type="entry name" value="RIBOSOMAL RNA METHYLTRANSFERASE"/>
    <property type="match status" value="1"/>
</dbReference>
<keyword evidence="5 9" id="KW-0808">Transferase</keyword>
<evidence type="ECO:0000256" key="4">
    <source>
        <dbReference type="ARBA" id="ARBA00022603"/>
    </source>
</evidence>
<dbReference type="InterPro" id="IPR002877">
    <property type="entry name" value="RNA_MeTrfase_FtsJ_dom"/>
</dbReference>
<sequence length="420" mass="45823">MGRSSKDKRDVYYRLAKEEGWRARSAFKLLQINEEFDIFAGVTKAVDLCAAPGSWSQVLSRKLRGNAENPDEVKIVAVDLQAMAPLPGVIQLQGDITEVSTAQKIISHFEGEKADLVVCDGAPDVTGLHDIDEYIQAELLLSALNITTHVLKNGGTYIAKIFRGKDVTLLYAQLKLFFEHVTVAKPRSSRNSSIESFVVCRHYSPPEGYKPFMFSGSMEDLKVTIEEPNRTIVPFVICGDLDGFDSDRTYPLQLDKSKSYEFCEPVQPPIDPPYKLANSMKKRNELAKTVLNVGASAMVLGEAGDGAAEAVYSGIVPAEALCSGIVPPDLSPHIWKQSDVPELDVNAGASTSWANEADDKLAEAVRLGITELNLSQDGCGEKRSKVAETVPDTRLVPDEGGDRLVETVHSDATELDLGHD</sequence>
<evidence type="ECO:0000256" key="7">
    <source>
        <dbReference type="ARBA" id="ARBA00022694"/>
    </source>
</evidence>
<keyword evidence="6 9" id="KW-0949">S-adenosyl-L-methionine</keyword>
<comment type="similarity">
    <text evidence="9">Belongs to the class I-like SAM-binding methyltransferase superfamily. RNA methyltransferase RlmE family. TRM7 subfamily.</text>
</comment>
<feature type="binding site" evidence="9">
    <location>
        <position position="120"/>
    </location>
    <ligand>
        <name>S-adenosyl-L-methionine</name>
        <dbReference type="ChEBI" id="CHEBI:59789"/>
    </ligand>
</feature>
<dbReference type="Pfam" id="PF01728">
    <property type="entry name" value="FtsJ"/>
    <property type="match status" value="1"/>
</dbReference>
<feature type="binding site" evidence="9">
    <location>
        <position position="53"/>
    </location>
    <ligand>
        <name>S-adenosyl-L-methionine</name>
        <dbReference type="ChEBI" id="CHEBI:59789"/>
    </ligand>
</feature>
<evidence type="ECO:0000256" key="3">
    <source>
        <dbReference type="ARBA" id="ARBA00022490"/>
    </source>
</evidence>
<comment type="function">
    <text evidence="9">Methylates the 2'-O-ribose of nucleotides at positions 32 and 34 of the tRNA anticodon loop of substrate tRNAs.</text>
</comment>
<keyword evidence="4 9" id="KW-0489">Methyltransferase</keyword>
<dbReference type="GO" id="GO:0002128">
    <property type="term" value="P:tRNA nucleoside ribose methylation"/>
    <property type="evidence" value="ECO:0007669"/>
    <property type="project" value="UniProtKB-UniRule"/>
</dbReference>
<feature type="binding site" evidence="9">
    <location>
        <position position="55"/>
    </location>
    <ligand>
        <name>S-adenosyl-L-methionine</name>
        <dbReference type="ChEBI" id="CHEBI:59789"/>
    </ligand>
</feature>
<evidence type="ECO:0000256" key="5">
    <source>
        <dbReference type="ARBA" id="ARBA00022679"/>
    </source>
</evidence>
<accession>G3MLV6</accession>
<dbReference type="PANTHER" id="PTHR10920:SF12">
    <property type="entry name" value="TRNA (CYTIDINE(32)_GUANOSINE(34)-2'-O)-METHYLTRANSFERASE-RELATED"/>
    <property type="match status" value="1"/>
</dbReference>
<dbReference type="FunFam" id="3.40.50.150:FF:000040">
    <property type="entry name" value="Putative ribosomal RNA methyltransferase 1"/>
    <property type="match status" value="1"/>
</dbReference>
<organism evidence="11">
    <name type="scientific">Amblyomma maculatum</name>
    <name type="common">Gulf Coast tick</name>
    <dbReference type="NCBI Taxonomy" id="34609"/>
    <lineage>
        <taxon>Eukaryota</taxon>
        <taxon>Metazoa</taxon>
        <taxon>Ecdysozoa</taxon>
        <taxon>Arthropoda</taxon>
        <taxon>Chelicerata</taxon>
        <taxon>Arachnida</taxon>
        <taxon>Acari</taxon>
        <taxon>Parasitiformes</taxon>
        <taxon>Ixodida</taxon>
        <taxon>Ixodoidea</taxon>
        <taxon>Ixodidae</taxon>
        <taxon>Amblyomminae</taxon>
        <taxon>Amblyomma</taxon>
    </lineage>
</organism>
<proteinExistence type="evidence at transcript level"/>
<dbReference type="InterPro" id="IPR015507">
    <property type="entry name" value="rRNA-MeTfrase_E"/>
</dbReference>
<dbReference type="EMBL" id="JO842857">
    <property type="protein sequence ID" value="AEO34474.1"/>
    <property type="molecule type" value="mRNA"/>
</dbReference>
<dbReference type="HAMAP" id="MF_01547">
    <property type="entry name" value="RNA_methyltr_E"/>
    <property type="match status" value="1"/>
</dbReference>
<feature type="binding site" evidence="9">
    <location>
        <position position="79"/>
    </location>
    <ligand>
        <name>S-adenosyl-L-methionine</name>
        <dbReference type="ChEBI" id="CHEBI:59789"/>
    </ligand>
</feature>
<evidence type="ECO:0000256" key="6">
    <source>
        <dbReference type="ARBA" id="ARBA00022691"/>
    </source>
</evidence>
<comment type="subcellular location">
    <subcellularLocation>
        <location evidence="2 9">Cytoplasm</location>
    </subcellularLocation>
    <subcellularLocation>
        <location evidence="1">Nucleus</location>
    </subcellularLocation>
</comment>
<name>G3MLV6_AMBMU</name>
<evidence type="ECO:0000259" key="10">
    <source>
        <dbReference type="Pfam" id="PF01728"/>
    </source>
</evidence>
<evidence type="ECO:0000313" key="11">
    <source>
        <dbReference type="EMBL" id="AEO34474.1"/>
    </source>
</evidence>
<evidence type="ECO:0000256" key="9">
    <source>
        <dbReference type="HAMAP-Rule" id="MF_03162"/>
    </source>
</evidence>
<dbReference type="AlphaFoldDB" id="G3MLV6"/>
<reference evidence="11" key="1">
    <citation type="journal article" date="2011" name="PLoS ONE">
        <title>A deep insight into the sialotranscriptome of the gulf coast tick, Amblyomma maculatum.</title>
        <authorList>
            <person name="Karim S."/>
            <person name="Singh P."/>
            <person name="Ribeiro J.M."/>
        </authorList>
    </citation>
    <scope>NUCLEOTIDE SEQUENCE</scope>
    <source>
        <tissue evidence="11">Salivary gland</tissue>
    </source>
</reference>
<evidence type="ECO:0000256" key="2">
    <source>
        <dbReference type="ARBA" id="ARBA00004496"/>
    </source>
</evidence>
<dbReference type="InterPro" id="IPR050082">
    <property type="entry name" value="RNA_methyltr_RlmE"/>
</dbReference>
<keyword evidence="7 9" id="KW-0819">tRNA processing</keyword>
<feature type="active site" description="Proton acceptor" evidence="9">
    <location>
        <position position="160"/>
    </location>
</feature>
<dbReference type="InterPro" id="IPR029063">
    <property type="entry name" value="SAM-dependent_MTases_sf"/>
</dbReference>
<dbReference type="SUPFAM" id="SSF53335">
    <property type="entry name" value="S-adenosyl-L-methionine-dependent methyltransferases"/>
    <property type="match status" value="1"/>
</dbReference>
<comment type="catalytic activity">
    <reaction evidence="8 9">
        <text>cytidine(32)/guanosine(34) in tRNA + 2 S-adenosyl-L-methionine = 2'-O-methylcytidine(32)/2'-O-methylguanosine(34) in tRNA + 2 S-adenosyl-L-homocysteine + 2 H(+)</text>
        <dbReference type="Rhea" id="RHEA:42396"/>
        <dbReference type="Rhea" id="RHEA-COMP:10246"/>
        <dbReference type="Rhea" id="RHEA-COMP:10247"/>
        <dbReference type="ChEBI" id="CHEBI:15378"/>
        <dbReference type="ChEBI" id="CHEBI:57856"/>
        <dbReference type="ChEBI" id="CHEBI:59789"/>
        <dbReference type="ChEBI" id="CHEBI:74269"/>
        <dbReference type="ChEBI" id="CHEBI:74445"/>
        <dbReference type="ChEBI" id="CHEBI:74495"/>
        <dbReference type="ChEBI" id="CHEBI:82748"/>
        <dbReference type="EC" id="2.1.1.205"/>
    </reaction>
</comment>
<dbReference type="GO" id="GO:0005737">
    <property type="term" value="C:cytoplasm"/>
    <property type="evidence" value="ECO:0007669"/>
    <property type="project" value="UniProtKB-SubCell"/>
</dbReference>
<keyword evidence="3 9" id="KW-0963">Cytoplasm</keyword>
<feature type="domain" description="Ribosomal RNA methyltransferase FtsJ" evidence="10">
    <location>
        <begin position="21"/>
        <end position="202"/>
    </location>
</feature>
<evidence type="ECO:0000256" key="8">
    <source>
        <dbReference type="ARBA" id="ARBA00048902"/>
    </source>
</evidence>
<dbReference type="HAMAP" id="MF_03162">
    <property type="entry name" value="RNA_methyltr_E_TRM7"/>
    <property type="match status" value="1"/>
</dbReference>
<evidence type="ECO:0000256" key="1">
    <source>
        <dbReference type="ARBA" id="ARBA00004123"/>
    </source>
</evidence>
<dbReference type="InterPro" id="IPR028590">
    <property type="entry name" value="RNA_methyltr_E_TRM7"/>
</dbReference>
<dbReference type="GO" id="GO:0002181">
    <property type="term" value="P:cytoplasmic translation"/>
    <property type="evidence" value="ECO:0007669"/>
    <property type="project" value="UniProtKB-UniRule"/>
</dbReference>